<feature type="transmembrane region" description="Helical" evidence="1">
    <location>
        <begin position="180"/>
        <end position="200"/>
    </location>
</feature>
<feature type="transmembrane region" description="Helical" evidence="1">
    <location>
        <begin position="109"/>
        <end position="131"/>
    </location>
</feature>
<dbReference type="AlphaFoldDB" id="A0A137NS32"/>
<accession>A0A137NS32</accession>
<gene>
    <name evidence="2" type="ORF">CONCODRAFT_12849</name>
</gene>
<feature type="transmembrane region" description="Helical" evidence="1">
    <location>
        <begin position="137"/>
        <end position="159"/>
    </location>
</feature>
<keyword evidence="1" id="KW-0472">Membrane</keyword>
<keyword evidence="1" id="KW-1133">Transmembrane helix</keyword>
<organism evidence="2 3">
    <name type="scientific">Conidiobolus coronatus (strain ATCC 28846 / CBS 209.66 / NRRL 28638)</name>
    <name type="common">Delacroixia coronata</name>
    <dbReference type="NCBI Taxonomy" id="796925"/>
    <lineage>
        <taxon>Eukaryota</taxon>
        <taxon>Fungi</taxon>
        <taxon>Fungi incertae sedis</taxon>
        <taxon>Zoopagomycota</taxon>
        <taxon>Entomophthoromycotina</taxon>
        <taxon>Entomophthoromycetes</taxon>
        <taxon>Entomophthorales</taxon>
        <taxon>Ancylistaceae</taxon>
        <taxon>Conidiobolus</taxon>
    </lineage>
</organism>
<feature type="transmembrane region" description="Helical" evidence="1">
    <location>
        <begin position="44"/>
        <end position="62"/>
    </location>
</feature>
<evidence type="ECO:0000313" key="2">
    <source>
        <dbReference type="EMBL" id="KXN65534.1"/>
    </source>
</evidence>
<keyword evidence="1" id="KW-0812">Transmembrane</keyword>
<protein>
    <submittedName>
        <fullName evidence="2">Uncharacterized protein</fullName>
    </submittedName>
</protein>
<keyword evidence="3" id="KW-1185">Reference proteome</keyword>
<feature type="transmembrane region" description="Helical" evidence="1">
    <location>
        <begin position="68"/>
        <end position="88"/>
    </location>
</feature>
<dbReference type="EMBL" id="KQ964862">
    <property type="protein sequence ID" value="KXN65534.1"/>
    <property type="molecule type" value="Genomic_DNA"/>
</dbReference>
<sequence length="243" mass="28366">MVLTSELINYASISFITILILDFGVIELVLNLGVFTIGRKWVKIVLLLSLFCHELVTFIFIIGAEKDYIDYATLPFFWAIWNISYYYMLIEQNAYWMSSIVRKRMMIVWGLYSINIAIVFSIFFLMCIFILPLTSLFYVTVFDIIILTTLSLTEIFIVYKIYIFSRDKLKRVSTKLWNKVKVSISICLLGIIMDILIFSLENFGEETLAYLIKPCSFAFKVIFECLCFQFIKGIVVSIEQSQE</sequence>
<name>A0A137NS32_CONC2</name>
<proteinExistence type="predicted"/>
<evidence type="ECO:0000256" key="1">
    <source>
        <dbReference type="SAM" id="Phobius"/>
    </source>
</evidence>
<dbReference type="Proteomes" id="UP000070444">
    <property type="component" value="Unassembled WGS sequence"/>
</dbReference>
<evidence type="ECO:0000313" key="3">
    <source>
        <dbReference type="Proteomes" id="UP000070444"/>
    </source>
</evidence>
<feature type="transmembrane region" description="Helical" evidence="1">
    <location>
        <begin position="12"/>
        <end position="32"/>
    </location>
</feature>
<reference evidence="2 3" key="1">
    <citation type="journal article" date="2015" name="Genome Biol. Evol.">
        <title>Phylogenomic analyses indicate that early fungi evolved digesting cell walls of algal ancestors of land plants.</title>
        <authorList>
            <person name="Chang Y."/>
            <person name="Wang S."/>
            <person name="Sekimoto S."/>
            <person name="Aerts A.L."/>
            <person name="Choi C."/>
            <person name="Clum A."/>
            <person name="LaButti K.M."/>
            <person name="Lindquist E.A."/>
            <person name="Yee Ngan C."/>
            <person name="Ohm R.A."/>
            <person name="Salamov A.A."/>
            <person name="Grigoriev I.V."/>
            <person name="Spatafora J.W."/>
            <person name="Berbee M.L."/>
        </authorList>
    </citation>
    <scope>NUCLEOTIDE SEQUENCE [LARGE SCALE GENOMIC DNA]</scope>
    <source>
        <strain evidence="2 3">NRRL 28638</strain>
    </source>
</reference>